<keyword evidence="2" id="KW-0732">Signal</keyword>
<dbReference type="Pfam" id="PF13927">
    <property type="entry name" value="Ig_3"/>
    <property type="match status" value="1"/>
</dbReference>
<dbReference type="Proteomes" id="UP001142055">
    <property type="component" value="Chromosome 3"/>
</dbReference>
<evidence type="ECO:0000259" key="6">
    <source>
        <dbReference type="PROSITE" id="PS50835"/>
    </source>
</evidence>
<dbReference type="InterPro" id="IPR013783">
    <property type="entry name" value="Ig-like_fold"/>
</dbReference>
<dbReference type="PANTHER" id="PTHR24366:SF96">
    <property type="entry name" value="LEUCINE RICH REPEAT CONTAINING 53"/>
    <property type="match status" value="1"/>
</dbReference>
<dbReference type="InterPro" id="IPR003599">
    <property type="entry name" value="Ig_sub"/>
</dbReference>
<dbReference type="InterPro" id="IPR036179">
    <property type="entry name" value="Ig-like_dom_sf"/>
</dbReference>
<comment type="caution">
    <text evidence="7">The sequence shown here is derived from an EMBL/GenBank/DDBJ whole genome shotgun (WGS) entry which is preliminary data.</text>
</comment>
<dbReference type="Pfam" id="PF13855">
    <property type="entry name" value="LRR_8"/>
    <property type="match status" value="3"/>
</dbReference>
<dbReference type="Pfam" id="PF00047">
    <property type="entry name" value="ig"/>
    <property type="match status" value="1"/>
</dbReference>
<dbReference type="InterPro" id="IPR003591">
    <property type="entry name" value="Leu-rich_rpt_typical-subtyp"/>
</dbReference>
<evidence type="ECO:0000256" key="5">
    <source>
        <dbReference type="SAM" id="Phobius"/>
    </source>
</evidence>
<evidence type="ECO:0000256" key="3">
    <source>
        <dbReference type="ARBA" id="ARBA00022737"/>
    </source>
</evidence>
<organism evidence="7 8">
    <name type="scientific">Blomia tropicalis</name>
    <name type="common">Mite</name>
    <dbReference type="NCBI Taxonomy" id="40697"/>
    <lineage>
        <taxon>Eukaryota</taxon>
        <taxon>Metazoa</taxon>
        <taxon>Ecdysozoa</taxon>
        <taxon>Arthropoda</taxon>
        <taxon>Chelicerata</taxon>
        <taxon>Arachnida</taxon>
        <taxon>Acari</taxon>
        <taxon>Acariformes</taxon>
        <taxon>Sarcoptiformes</taxon>
        <taxon>Astigmata</taxon>
        <taxon>Glycyphagoidea</taxon>
        <taxon>Echimyopodidae</taxon>
        <taxon>Blomia</taxon>
    </lineage>
</organism>
<keyword evidence="8" id="KW-1185">Reference proteome</keyword>
<keyword evidence="5" id="KW-0472">Membrane</keyword>
<evidence type="ECO:0000313" key="8">
    <source>
        <dbReference type="Proteomes" id="UP001142055"/>
    </source>
</evidence>
<dbReference type="SMART" id="SM00365">
    <property type="entry name" value="LRR_SD22"/>
    <property type="match status" value="5"/>
</dbReference>
<reference evidence="7" key="1">
    <citation type="submission" date="2022-12" db="EMBL/GenBank/DDBJ databases">
        <title>Genome assemblies of Blomia tropicalis.</title>
        <authorList>
            <person name="Cui Y."/>
        </authorList>
    </citation>
    <scope>NUCLEOTIDE SEQUENCE</scope>
    <source>
        <tissue evidence="7">Adult mites</tissue>
    </source>
</reference>
<dbReference type="SMART" id="SM00369">
    <property type="entry name" value="LRR_TYP"/>
    <property type="match status" value="7"/>
</dbReference>
<sequence length="650" mass="75727">MIKADFLQSCNRLKILDLSNNYIETIDDNAFGSLKKLKVLNLNSNRLKQVTNKWSIRNLPNLTHLKMNQNNISKIDPLSFENMISLKTLDLNSNQLSLENVNNGAFVIHPDNPLRQLNLSNNSLTTVTIGQMFGMNSLTWLDLSHNPIDYFTSNLWNQMKSLRTLIVSHTNLMLIKENTFRDLSMLRKLYIESANVEVIFDDAFVTLKNLRKLFLSNNRLRQMSKEVFEPMKNLQKFIMESKEMKCECFLQWIFTWRQQGSISRFNQTKVKCLNRNGDYVDLFTLKLEQQCDKIDSKPFIKPNYDKKWSLNGSYYKMECSYSTNIEDKSIKIIWLKDGNELNFKFDSRRVPFAITHRKNSLWQYKSLLQFRSITEADKGDYQCRVSFSNGHFIDSEKRQMKIYVSPKFIRPIVTHLLSTINKEVVISCEASGVPEPKISLKKTGTADAFISRRIVIDQKFPGLFLLKSLKRSDSGDYQCIASNDAGMNTYQFTLHVNNPIFKAELTKRVGESNITLECQLNQKQWKKIIWQKNGYPIKEDVENITFKTLNLEDNGNYTCYVHVIDDTVVETNIILNVQIYEPFNQLKFWIIAITCGLVLIFGFATFIIGTRCVYKKNRNDTFDEVDSSYISTKDNNMYYISYSSSDDEQQ</sequence>
<dbReference type="InterPro" id="IPR001611">
    <property type="entry name" value="Leu-rich_rpt"/>
</dbReference>
<dbReference type="InterPro" id="IPR013151">
    <property type="entry name" value="Immunoglobulin_dom"/>
</dbReference>
<feature type="domain" description="Ig-like" evidence="6">
    <location>
        <begin position="298"/>
        <end position="405"/>
    </location>
</feature>
<dbReference type="InterPro" id="IPR007110">
    <property type="entry name" value="Ig-like_dom"/>
</dbReference>
<dbReference type="PROSITE" id="PS51450">
    <property type="entry name" value="LRR"/>
    <property type="match status" value="3"/>
</dbReference>
<dbReference type="Gene3D" id="2.60.40.10">
    <property type="entry name" value="Immunoglobulins"/>
    <property type="match status" value="3"/>
</dbReference>
<gene>
    <name evidence="7" type="ORF">RDWZM_007590</name>
</gene>
<dbReference type="EMBL" id="JAPWDV010000003">
    <property type="protein sequence ID" value="KAJ6216433.1"/>
    <property type="molecule type" value="Genomic_DNA"/>
</dbReference>
<accession>A0A9Q0M0H6</accession>
<dbReference type="SUPFAM" id="SSF52058">
    <property type="entry name" value="L domain-like"/>
    <property type="match status" value="1"/>
</dbReference>
<feature type="transmembrane region" description="Helical" evidence="5">
    <location>
        <begin position="588"/>
        <end position="608"/>
    </location>
</feature>
<keyword evidence="3" id="KW-0677">Repeat</keyword>
<dbReference type="Pfam" id="PF13895">
    <property type="entry name" value="Ig_2"/>
    <property type="match status" value="1"/>
</dbReference>
<keyword evidence="5" id="KW-0812">Transmembrane</keyword>
<proteinExistence type="predicted"/>
<dbReference type="SMART" id="SM00408">
    <property type="entry name" value="IGc2"/>
    <property type="match status" value="3"/>
</dbReference>
<name>A0A9Q0M0H6_BLOTA</name>
<dbReference type="AlphaFoldDB" id="A0A9Q0M0H6"/>
<evidence type="ECO:0000313" key="7">
    <source>
        <dbReference type="EMBL" id="KAJ6216433.1"/>
    </source>
</evidence>
<dbReference type="InterPro" id="IPR003598">
    <property type="entry name" value="Ig_sub2"/>
</dbReference>
<keyword evidence="5" id="KW-1133">Transmembrane helix</keyword>
<feature type="domain" description="Ig-like" evidence="6">
    <location>
        <begin position="406"/>
        <end position="495"/>
    </location>
</feature>
<dbReference type="InterPro" id="IPR032675">
    <property type="entry name" value="LRR_dom_sf"/>
</dbReference>
<dbReference type="SMART" id="SM00409">
    <property type="entry name" value="IG"/>
    <property type="match status" value="3"/>
</dbReference>
<feature type="domain" description="Ig-like" evidence="6">
    <location>
        <begin position="499"/>
        <end position="576"/>
    </location>
</feature>
<evidence type="ECO:0000256" key="1">
    <source>
        <dbReference type="ARBA" id="ARBA00022614"/>
    </source>
</evidence>
<dbReference type="PROSITE" id="PS50835">
    <property type="entry name" value="IG_LIKE"/>
    <property type="match status" value="3"/>
</dbReference>
<dbReference type="Gene3D" id="3.80.10.10">
    <property type="entry name" value="Ribonuclease Inhibitor"/>
    <property type="match status" value="2"/>
</dbReference>
<dbReference type="PANTHER" id="PTHR24366">
    <property type="entry name" value="IG(IMMUNOGLOBULIN) AND LRR(LEUCINE RICH REPEAT) DOMAINS"/>
    <property type="match status" value="1"/>
</dbReference>
<dbReference type="OMA" id="NTSMPFL"/>
<evidence type="ECO:0000256" key="2">
    <source>
        <dbReference type="ARBA" id="ARBA00022729"/>
    </source>
</evidence>
<keyword evidence="1" id="KW-0433">Leucine-rich repeat</keyword>
<dbReference type="SUPFAM" id="SSF48726">
    <property type="entry name" value="Immunoglobulin"/>
    <property type="match status" value="3"/>
</dbReference>
<protein>
    <recommendedName>
        <fullName evidence="6">Ig-like domain-containing protein</fullName>
    </recommendedName>
</protein>
<evidence type="ECO:0000256" key="4">
    <source>
        <dbReference type="ARBA" id="ARBA00023157"/>
    </source>
</evidence>
<keyword evidence="4" id="KW-1015">Disulfide bond</keyword>